<feature type="region of interest" description="Disordered" evidence="8">
    <location>
        <begin position="1758"/>
        <end position="1807"/>
    </location>
</feature>
<sequence>MSDERSALGHGEIGLESAPPRSSSRSSGIDGDSISQAVLSARSDDDEMPIVSMFKLKKRRVSRKAKGGFGVRVENRVAEDDSGEMGDTLATLKKKLKGPKRGKDGVGGSGENGSLMGDARLDDETENRSKRLRLGSVKKDVKGGLAGVVDGSDHSSDVSSGDSLFTFIQKAHSGSVRRSRSAAKQQKPVDRVHHQGIEDGLSIAGINSSFDGVRKPGVARRRGRKSRSSTSQATKVEGMVSELGDRNPVDETLENLCSTSMSLACKSRGGAQKKSSVKLGKDTKISMEGSNSRLLKESPSVSGIEGKVEGARLDSDCDAIRSSEGNIENSELSGLQSYGSLGINNKLIQTCNVDPPLKEEEHKLEDGLKPCTNDKKIHLKCEATLTNVPIWTDVTGRIKPSCDKENIAETPGTKPLSLKDVINEPLEFSCPTLFRDSCPGEGLEVSEESRRPAKLFVQSFDVLPQVKPVIHLTREKVMPCLNDCHSNDHYEGPLIGTNVDVDCPDPTLDTELFSLHENRISDNNAGCDGDLLPYSLSVKESSGSLNQSAMISAVAVQLCSNSCFDDGFKENLSGPQGLSAADVGEKQEEIQNNSDVLDQFPLNDPLPGSGVSFGHLTMEEKLGINDGLSETARVNLSLATSATAKLSASAFPSNCEAFPTGGNSVEQSVEGAPLMNQCSHDASNEQFSSPDQLIKRDNGATYPQSNMVDLVETHLTATASVSEIDDADQQSTLPRVMRSVKKRRHGDMAYEGDVDWEVLIHEQGLFANTCLVDGDRPPRMSGKSDSHLNILVEAADVSTSAVAAGLRVSAAGPLEKIIFKDIFKRKGGLQEYLDCRNSILGLWSKDVNHVLLLEDCGVSQIPSENESQHASLIRDLYMFLDHNGYINSGIASEKKAGPSLSRSEYAKESKLKEAFGEKISGADGEAALALSQKVSEKITTDRLDVQLSAQIKSRGLPIDSMSQPSDIPCETTKMSESCSLMMGDQDIQGEDADGGFKSTAFNAHTADPSSEVNDRRPGPVVSLKMIEVSLSKFQPTESEGGKYACEEITGDGPAVTHSTGACYSSVSDLDVNKKIVVIGAGPAGLTAARHLQRQGFSVTVLEARDRIGGRVYTDRSTFSVPVDLGASIITGVEADVATERRPDPSSLVCAQLGLELTVLNSDCPLYDLVTGEKVPSDLDEALEAEYNSLLDDMVVFVAQNGEGVMRMSLEDGLEYALRKRRTSQPSSNAVQSDRINLFSETGNMDIVMRTTDGGITGDANDLKGNIMSPLERRVMDWHFANLEYGCAALLKEVSLPYWNQDDVYGGFGGPHCMIKGGYSTVIESLGDGLDIHLNHVVTEIIYNEDSDGSGLNPNKVKICTSNGMVYEGDAVLITVPLGCLKANTIKFSPILPNWKQSSIQRLGFGVLNKVVLEFSKVFWDDTVDYFGATAEETGQRGQCFMFWNVKKTVGAPVLIALVVGKAARDGQNLSASDHVNHALFVLRKLFGEASVPDPVASAVTNWGIDPFSKGAYSYVAVGASGEDYDILGRPVGNCLFFAGEATCKEHPDTVGGAMMSGLREAVRIIDILVNGKDYAAEAEAIEALQRRSESERNEVKDLAKRFDTCKLSSAIYSSDGRNVSFSEKALLKDMFSSAKTTSGRLHLAKELLRLPVEVLKSFAGTKEGLSVLNSWILDSLGKNATQLLRHCVRLLVIVSTDLLAVRSSGVGRTVKEKVCVHTSRDIRAIASQLVNVWIEVFRKEKAANRGLKLLRQTTSSESSKVRARDLSGKPTVHNNIESSDSRGNPHACPAESQSPSKVNHKKTNSRAPSLERLMDSKCCAISSHSESEIQGVIAEVNCVRMSDEEAAAIAAAEAARVAACAAAEAYASSEAEISTLRELPKIPSFHKFARREQYAQMDDSEFKKKWLGGTFSRQDCISEIDSRNCRVRDWSVDFAATCNNLNHSKMSSDDAQLSGSNEIACSINLREYSGESGAMDCRFTRAWVDTDTAGGGGVKDHLAIERWQSQAMDADFFNSMHIKDEEDSNKMIKLPSVKDQKQSNESSASWAAATKSSIGQPRGREHIKQGVVDYVASLLMPLYKARKIDKEGYKSIMKKTATKVMEHCTEAEKAMTVVEFLDFKRKNKIRSFVDKLIERHMAMNSTAKT</sequence>
<feature type="region of interest" description="Disordered" evidence="8">
    <location>
        <begin position="991"/>
        <end position="1017"/>
    </location>
</feature>
<feature type="compositionally biased region" description="Low complexity" evidence="8">
    <location>
        <begin position="21"/>
        <end position="35"/>
    </location>
</feature>
<dbReference type="GO" id="GO:0141052">
    <property type="term" value="F:histone H3 demethylase activity"/>
    <property type="evidence" value="ECO:0007669"/>
    <property type="project" value="UniProtKB-ARBA"/>
</dbReference>
<dbReference type="SUPFAM" id="SSF51905">
    <property type="entry name" value="FAD/NAD(P)-binding domain"/>
    <property type="match status" value="1"/>
</dbReference>
<feature type="compositionally biased region" description="Low complexity" evidence="8">
    <location>
        <begin position="2042"/>
        <end position="2053"/>
    </location>
</feature>
<keyword evidence="10" id="KW-1185">Reference proteome</keyword>
<dbReference type="InterPro" id="IPR007526">
    <property type="entry name" value="SWIRM"/>
</dbReference>
<evidence type="ECO:0000256" key="5">
    <source>
        <dbReference type="ARBA" id="ARBA00022853"/>
    </source>
</evidence>
<dbReference type="Gene3D" id="1.10.10.10">
    <property type="entry name" value="Winged helix-like DNA-binding domain superfamily/Winged helix DNA-binding domain"/>
    <property type="match status" value="1"/>
</dbReference>
<keyword evidence="6" id="KW-0560">Oxidoreductase</keyword>
<reference evidence="11" key="1">
    <citation type="submission" date="2025-08" db="UniProtKB">
        <authorList>
            <consortium name="RefSeq"/>
        </authorList>
    </citation>
    <scope>IDENTIFICATION</scope>
</reference>
<name>A0AB40B6Y2_DIOCR</name>
<dbReference type="PANTHER" id="PTHR10742">
    <property type="entry name" value="FLAVIN MONOAMINE OXIDASE"/>
    <property type="match status" value="1"/>
</dbReference>
<evidence type="ECO:0000256" key="2">
    <source>
        <dbReference type="ARBA" id="ARBA00005995"/>
    </source>
</evidence>
<dbReference type="Gene3D" id="3.90.660.10">
    <property type="match status" value="1"/>
</dbReference>
<feature type="compositionally biased region" description="Polar residues" evidence="8">
    <location>
        <begin position="1772"/>
        <end position="1782"/>
    </location>
</feature>
<evidence type="ECO:0000313" key="10">
    <source>
        <dbReference type="Proteomes" id="UP001515500"/>
    </source>
</evidence>
<dbReference type="InterPro" id="IPR002937">
    <property type="entry name" value="Amino_oxidase"/>
</dbReference>
<dbReference type="PRINTS" id="PR00419">
    <property type="entry name" value="ADXRDTASE"/>
</dbReference>
<dbReference type="SUPFAM" id="SSF54373">
    <property type="entry name" value="FAD-linked reductases, C-terminal domain"/>
    <property type="match status" value="1"/>
</dbReference>
<dbReference type="Pfam" id="PF01593">
    <property type="entry name" value="Amino_oxidase"/>
    <property type="match status" value="1"/>
</dbReference>
<evidence type="ECO:0000256" key="6">
    <source>
        <dbReference type="ARBA" id="ARBA00023002"/>
    </source>
</evidence>
<gene>
    <name evidence="11" type="primary">LOC120258998</name>
</gene>
<dbReference type="Gene3D" id="3.50.50.60">
    <property type="entry name" value="FAD/NAD(P)-binding domain"/>
    <property type="match status" value="2"/>
</dbReference>
<dbReference type="InterPro" id="IPR036188">
    <property type="entry name" value="FAD/NAD-bd_sf"/>
</dbReference>
<keyword evidence="3" id="KW-0285">Flavoprotein</keyword>
<feature type="region of interest" description="Disordered" evidence="8">
    <location>
        <begin position="1"/>
        <end position="135"/>
    </location>
</feature>
<feature type="compositionally biased region" description="Polar residues" evidence="8">
    <location>
        <begin position="999"/>
        <end position="1011"/>
    </location>
</feature>
<feature type="compositionally biased region" description="Basic and acidic residues" evidence="8">
    <location>
        <begin position="119"/>
        <end position="129"/>
    </location>
</feature>
<dbReference type="Proteomes" id="UP001515500">
    <property type="component" value="Chromosome 4"/>
</dbReference>
<keyword evidence="7" id="KW-0175">Coiled coil</keyword>
<proteinExistence type="inferred from homology"/>
<feature type="compositionally biased region" description="Basic residues" evidence="8">
    <location>
        <begin position="217"/>
        <end position="227"/>
    </location>
</feature>
<feature type="region of interest" description="Disordered" evidence="8">
    <location>
        <begin position="2032"/>
        <end position="2058"/>
    </location>
</feature>
<evidence type="ECO:0000256" key="4">
    <source>
        <dbReference type="ARBA" id="ARBA00022827"/>
    </source>
</evidence>
<evidence type="ECO:0000313" key="11">
    <source>
        <dbReference type="RefSeq" id="XP_039122446.1"/>
    </source>
</evidence>
<dbReference type="InterPro" id="IPR036388">
    <property type="entry name" value="WH-like_DNA-bd_sf"/>
</dbReference>
<feature type="coiled-coil region" evidence="7">
    <location>
        <begin position="1574"/>
        <end position="1601"/>
    </location>
</feature>
<keyword evidence="4" id="KW-0274">FAD</keyword>
<organism evidence="10 11">
    <name type="scientific">Dioscorea cayennensis subsp. rotundata</name>
    <name type="common">White Guinea yam</name>
    <name type="synonym">Dioscorea rotundata</name>
    <dbReference type="NCBI Taxonomy" id="55577"/>
    <lineage>
        <taxon>Eukaryota</taxon>
        <taxon>Viridiplantae</taxon>
        <taxon>Streptophyta</taxon>
        <taxon>Embryophyta</taxon>
        <taxon>Tracheophyta</taxon>
        <taxon>Spermatophyta</taxon>
        <taxon>Magnoliopsida</taxon>
        <taxon>Liliopsida</taxon>
        <taxon>Dioscoreales</taxon>
        <taxon>Dioscoreaceae</taxon>
        <taxon>Dioscorea</taxon>
    </lineage>
</organism>
<feature type="domain" description="SWIRM" evidence="9">
    <location>
        <begin position="797"/>
        <end position="897"/>
    </location>
</feature>
<evidence type="ECO:0000256" key="8">
    <source>
        <dbReference type="SAM" id="MobiDB-lite"/>
    </source>
</evidence>
<dbReference type="InterPro" id="IPR050281">
    <property type="entry name" value="Flavin_monoamine_oxidase"/>
</dbReference>
<keyword evidence="5" id="KW-0156">Chromatin regulator</keyword>
<evidence type="ECO:0000256" key="3">
    <source>
        <dbReference type="ARBA" id="ARBA00022630"/>
    </source>
</evidence>
<dbReference type="InterPro" id="IPR009057">
    <property type="entry name" value="Homeodomain-like_sf"/>
</dbReference>
<dbReference type="InterPro" id="IPR057031">
    <property type="entry name" value="SFR19-like_C"/>
</dbReference>
<evidence type="ECO:0000256" key="1">
    <source>
        <dbReference type="ARBA" id="ARBA00001974"/>
    </source>
</evidence>
<dbReference type="GeneID" id="120258998"/>
<dbReference type="SUPFAM" id="SSF46689">
    <property type="entry name" value="Homeodomain-like"/>
    <property type="match status" value="1"/>
</dbReference>
<dbReference type="PROSITE" id="PS50934">
    <property type="entry name" value="SWIRM"/>
    <property type="match status" value="1"/>
</dbReference>
<dbReference type="Pfam" id="PF23030">
    <property type="entry name" value="SCAF11-like_C"/>
    <property type="match status" value="1"/>
</dbReference>
<feature type="region of interest" description="Disordered" evidence="8">
    <location>
        <begin position="214"/>
        <end position="236"/>
    </location>
</feature>
<comment type="cofactor">
    <cofactor evidence="1">
        <name>FAD</name>
        <dbReference type="ChEBI" id="CHEBI:57692"/>
    </cofactor>
</comment>
<accession>A0AB40B6Y2</accession>
<evidence type="ECO:0000256" key="7">
    <source>
        <dbReference type="SAM" id="Coils"/>
    </source>
</evidence>
<comment type="similarity">
    <text evidence="2">Belongs to the flavin monoamine oxidase family.</text>
</comment>
<feature type="compositionally biased region" description="Basic residues" evidence="8">
    <location>
        <begin position="55"/>
        <end position="66"/>
    </location>
</feature>
<protein>
    <submittedName>
        <fullName evidence="11">Lysine-specific histone demethylase 1 homolog 3</fullName>
    </submittedName>
</protein>
<dbReference type="GO" id="GO:0016705">
    <property type="term" value="F:oxidoreductase activity, acting on paired donors, with incorporation or reduction of molecular oxygen"/>
    <property type="evidence" value="ECO:0007669"/>
    <property type="project" value="UniProtKB-ARBA"/>
</dbReference>
<dbReference type="PANTHER" id="PTHR10742:SF410">
    <property type="entry name" value="LYSINE-SPECIFIC HISTONE DEMETHYLASE 2"/>
    <property type="match status" value="1"/>
</dbReference>
<evidence type="ECO:0000259" key="9">
    <source>
        <dbReference type="PROSITE" id="PS50934"/>
    </source>
</evidence>
<dbReference type="RefSeq" id="XP_039122446.1">
    <property type="nucleotide sequence ID" value="XM_039266512.1"/>
</dbReference>
<dbReference type="Pfam" id="PF04433">
    <property type="entry name" value="SWIRM"/>
    <property type="match status" value="1"/>
</dbReference>